<dbReference type="CDD" id="cd03801">
    <property type="entry name" value="GT4_PimA-like"/>
    <property type="match status" value="1"/>
</dbReference>
<evidence type="ECO:0000259" key="3">
    <source>
        <dbReference type="Pfam" id="PF13439"/>
    </source>
</evidence>
<evidence type="ECO:0000313" key="5">
    <source>
        <dbReference type="Proteomes" id="UP000683520"/>
    </source>
</evidence>
<gene>
    <name evidence="4" type="ORF">I6L55_01440</name>
</gene>
<dbReference type="SUPFAM" id="SSF53756">
    <property type="entry name" value="UDP-Glycosyltransferase/glycogen phosphorylase"/>
    <property type="match status" value="1"/>
</dbReference>
<dbReference type="GeneID" id="92748835"/>
<dbReference type="PANTHER" id="PTHR12526:SF630">
    <property type="entry name" value="GLYCOSYLTRANSFERASE"/>
    <property type="match status" value="1"/>
</dbReference>
<dbReference type="PANTHER" id="PTHR12526">
    <property type="entry name" value="GLYCOSYLTRANSFERASE"/>
    <property type="match status" value="1"/>
</dbReference>
<keyword evidence="2" id="KW-0808">Transferase</keyword>
<protein>
    <submittedName>
        <fullName evidence="4">Glycosyltransferase family 4 protein</fullName>
    </submittedName>
</protein>
<keyword evidence="1" id="KW-0328">Glycosyltransferase</keyword>
<evidence type="ECO:0000256" key="1">
    <source>
        <dbReference type="ARBA" id="ARBA00022676"/>
    </source>
</evidence>
<dbReference type="EMBL" id="CP077302">
    <property type="protein sequence ID" value="QXB18809.1"/>
    <property type="molecule type" value="Genomic_DNA"/>
</dbReference>
<dbReference type="Gene3D" id="3.40.50.2000">
    <property type="entry name" value="Glycogen Phosphorylase B"/>
    <property type="match status" value="2"/>
</dbReference>
<dbReference type="Proteomes" id="UP000683520">
    <property type="component" value="Chromosome"/>
</dbReference>
<organism evidence="4 5">
    <name type="scientific">Corynebacterium coyleae</name>
    <dbReference type="NCBI Taxonomy" id="53374"/>
    <lineage>
        <taxon>Bacteria</taxon>
        <taxon>Bacillati</taxon>
        <taxon>Actinomycetota</taxon>
        <taxon>Actinomycetes</taxon>
        <taxon>Mycobacteriales</taxon>
        <taxon>Corynebacteriaceae</taxon>
        <taxon>Corynebacterium</taxon>
    </lineage>
</organism>
<dbReference type="RefSeq" id="WP_217124973.1">
    <property type="nucleotide sequence ID" value="NZ_CP047198.1"/>
</dbReference>
<sequence length="448" mass="51670">MNPNFDLPLPRSIIAPSYSDDDLVTRLYLENEYLKSHRKTFTVGPGLELPSGELLESEERYCFTRQFLRETSKQEMGQRHLVIANEYPSKEKRYANGFVHRRVKFYQEAGLEVDVVAFGKRVRPDVYDFDGVKVLAGYVNELAGLISTREYASVSVHFPNSEMWKVLKGNIRDSANLIFYIHGYEARNWSRLPYGIRDVAMLNARIERSLRTEDVWKEIVNSNVDRFIFVSDWWREAAMDDLGVYFGSENSEVIHNFVDTRIFDYEKKDPQQRFKLLWVRSANAHNYGADIAAEFLRQLKLTPVWADLEVLIVGDGQYFNEFDEFRDDEVVTVRRDFIKQEEIADLHKRFGMFIVPTRFDTQGVSRDEAMSSGLVPITCPVTAVPEFADSSCSILFAEDEVETAVEEYLRVARDPELFSAMSRAAAQRSADLNGAEATVAREIELMTR</sequence>
<feature type="domain" description="Glycosyltransferase subfamily 4-like N-terminal" evidence="3">
    <location>
        <begin position="103"/>
        <end position="260"/>
    </location>
</feature>
<reference evidence="4 5" key="1">
    <citation type="submission" date="2021-06" db="EMBL/GenBank/DDBJ databases">
        <title>FDA dAtabase for Regulatory Grade micrObial Sequences (FDA-ARGOS): Supporting development and validation of Infectious Disease Dx tests.</title>
        <authorList>
            <person name="Sproer C."/>
            <person name="Gronow S."/>
            <person name="Severitt S."/>
            <person name="Schroder I."/>
            <person name="Tallon L."/>
            <person name="Sadzewicz L."/>
            <person name="Zhao X."/>
            <person name="Boylan J."/>
            <person name="Ott S."/>
            <person name="Bowen H."/>
            <person name="Vavikolanu K."/>
            <person name="Mehta A."/>
            <person name="Aluvathingal J."/>
            <person name="Nadendla S."/>
            <person name="Lowell S."/>
            <person name="Myers T."/>
            <person name="Yan Y."/>
        </authorList>
    </citation>
    <scope>NUCLEOTIDE SEQUENCE [LARGE SCALE GENOMIC DNA]</scope>
    <source>
        <strain evidence="4 5">FDAARGOS 1425</strain>
    </source>
</reference>
<dbReference type="InterPro" id="IPR028098">
    <property type="entry name" value="Glyco_trans_4-like_N"/>
</dbReference>
<evidence type="ECO:0000256" key="2">
    <source>
        <dbReference type="ARBA" id="ARBA00022679"/>
    </source>
</evidence>
<evidence type="ECO:0000313" key="4">
    <source>
        <dbReference type="EMBL" id="QXB18809.1"/>
    </source>
</evidence>
<proteinExistence type="predicted"/>
<name>A0ABX8KZV4_9CORY</name>
<accession>A0ABX8KZV4</accession>
<keyword evidence="5" id="KW-1185">Reference proteome</keyword>
<dbReference type="Pfam" id="PF13439">
    <property type="entry name" value="Glyco_transf_4"/>
    <property type="match status" value="1"/>
</dbReference>
<dbReference type="Pfam" id="PF13692">
    <property type="entry name" value="Glyco_trans_1_4"/>
    <property type="match status" value="1"/>
</dbReference>